<feature type="transmembrane region" description="Helical" evidence="9">
    <location>
        <begin position="235"/>
        <end position="256"/>
    </location>
</feature>
<dbReference type="Proteomes" id="UP000078544">
    <property type="component" value="Unassembled WGS sequence"/>
</dbReference>
<dbReference type="STRING" id="1081109.A0A167WKD4"/>
<sequence>MASNDTVGSGITANSTTNNSSTSSSVSLLSHLQDVDFMLLECKLVLAAVSIIYLGSHAALRRPPSAKVTDSKKKGKKDEDEDRFAQGLEPTDAIMFPVLAGIVLVGLYYLIQWLKDPAFLNKILKYYMATMSLASVLTLYTHGLDVAISLIYPTYWRAGRGSLYKADPTQRKVLICDNVGNPSGESLDTSPLPGPLGRLLAASPQVSKLAWDWRDLLTSRWAVKLFIHGMGEEVVMIRFSHVTAFLLSIVTALTYFSTSSPFLTNMLGYAMSYSSFLILSPTDFMTGSMVLWGLFFYDIVMVFYTPYMITVAKALDAPIKLTFEVASRKSILGLGDIVIPGIIISWALRLDLWMHYARRIKYETTDLSILEKDAASGEIIKRSESKHREVKSPYMDARNRWGDTLWTRGVMFLSRSQDVPPEVAAARFPKVYFLASLTGYLVGMSVTLVVLVVSGHGQPALLYLVPGVLGALVITALARGEFKPCLWKYTENGSLDTVDVVVELDGDGNPIKTVGLLKDGVVDLTKDEKMEKEKRESDRKEEAKAEAAKRAAEKRGHKVLVLSIEALSEWEEQEEMLTAATEAKPAPVLD</sequence>
<dbReference type="InterPro" id="IPR006639">
    <property type="entry name" value="Preselin/SPP"/>
</dbReference>
<feature type="transmembrane region" description="Helical" evidence="9">
    <location>
        <begin position="131"/>
        <end position="155"/>
    </location>
</feature>
<dbReference type="Pfam" id="PF04258">
    <property type="entry name" value="Peptidase_A22B"/>
    <property type="match status" value="1"/>
</dbReference>
<feature type="transmembrane region" description="Helical" evidence="9">
    <location>
        <begin position="431"/>
        <end position="454"/>
    </location>
</feature>
<evidence type="ECO:0000256" key="3">
    <source>
        <dbReference type="ARBA" id="ARBA00022692"/>
    </source>
</evidence>
<keyword evidence="4" id="KW-0378">Hydrolase</keyword>
<organism evidence="10 11">
    <name type="scientific">Moelleriella libera RCEF 2490</name>
    <dbReference type="NCBI Taxonomy" id="1081109"/>
    <lineage>
        <taxon>Eukaryota</taxon>
        <taxon>Fungi</taxon>
        <taxon>Dikarya</taxon>
        <taxon>Ascomycota</taxon>
        <taxon>Pezizomycotina</taxon>
        <taxon>Sordariomycetes</taxon>
        <taxon>Hypocreomycetidae</taxon>
        <taxon>Hypocreales</taxon>
        <taxon>Clavicipitaceae</taxon>
        <taxon>Moelleriella</taxon>
    </lineage>
</organism>
<comment type="caution">
    <text evidence="10">The sequence shown here is derived from an EMBL/GenBank/DDBJ whole genome shotgun (WGS) entry which is preliminary data.</text>
</comment>
<dbReference type="OrthoDB" id="29661at2759"/>
<feature type="compositionally biased region" description="Polar residues" evidence="8">
    <location>
        <begin position="1"/>
        <end position="13"/>
    </location>
</feature>
<dbReference type="GO" id="GO:0098553">
    <property type="term" value="C:lumenal side of endoplasmic reticulum membrane"/>
    <property type="evidence" value="ECO:0007669"/>
    <property type="project" value="TreeGrafter"/>
</dbReference>
<feature type="transmembrane region" description="Helical" evidence="9">
    <location>
        <begin position="93"/>
        <end position="111"/>
    </location>
</feature>
<dbReference type="GO" id="GO:0042500">
    <property type="term" value="F:aspartic endopeptidase activity, intramembrane cleaving"/>
    <property type="evidence" value="ECO:0007669"/>
    <property type="project" value="InterPro"/>
</dbReference>
<keyword evidence="3 9" id="KW-0812">Transmembrane</keyword>
<evidence type="ECO:0000256" key="4">
    <source>
        <dbReference type="ARBA" id="ARBA00022801"/>
    </source>
</evidence>
<comment type="subcellular location">
    <subcellularLocation>
        <location evidence="1">Endoplasmic reticulum membrane</location>
        <topology evidence="1">Multi-pass membrane protein</topology>
    </subcellularLocation>
</comment>
<keyword evidence="6 9" id="KW-1133">Transmembrane helix</keyword>
<evidence type="ECO:0000256" key="2">
    <source>
        <dbReference type="ARBA" id="ARBA00006859"/>
    </source>
</evidence>
<dbReference type="GO" id="GO:0033619">
    <property type="term" value="P:membrane protein proteolysis"/>
    <property type="evidence" value="ECO:0007669"/>
    <property type="project" value="TreeGrafter"/>
</dbReference>
<keyword evidence="7 9" id="KW-0472">Membrane</keyword>
<feature type="transmembrane region" description="Helical" evidence="9">
    <location>
        <begin position="330"/>
        <end position="352"/>
    </location>
</feature>
<protein>
    <submittedName>
        <fullName evidence="10">Intramembrane protease</fullName>
    </submittedName>
</protein>
<comment type="similarity">
    <text evidence="2">Belongs to the peptidase A22B family.</text>
</comment>
<feature type="transmembrane region" description="Helical" evidence="9">
    <location>
        <begin position="291"/>
        <end position="310"/>
    </location>
</feature>
<evidence type="ECO:0000256" key="9">
    <source>
        <dbReference type="SAM" id="Phobius"/>
    </source>
</evidence>
<evidence type="ECO:0000256" key="5">
    <source>
        <dbReference type="ARBA" id="ARBA00022824"/>
    </source>
</evidence>
<proteinExistence type="inferred from homology"/>
<evidence type="ECO:0000256" key="7">
    <source>
        <dbReference type="ARBA" id="ARBA00023136"/>
    </source>
</evidence>
<name>A0A167WKD4_9HYPO</name>
<feature type="region of interest" description="Disordered" evidence="8">
    <location>
        <begin position="1"/>
        <end position="22"/>
    </location>
</feature>
<evidence type="ECO:0000313" key="11">
    <source>
        <dbReference type="Proteomes" id="UP000078544"/>
    </source>
</evidence>
<accession>A0A167WKD4</accession>
<dbReference type="GO" id="GO:0006465">
    <property type="term" value="P:signal peptide processing"/>
    <property type="evidence" value="ECO:0007669"/>
    <property type="project" value="TreeGrafter"/>
</dbReference>
<dbReference type="AlphaFoldDB" id="A0A167WKD4"/>
<dbReference type="SMART" id="SM00730">
    <property type="entry name" value="PSN"/>
    <property type="match status" value="1"/>
</dbReference>
<dbReference type="InterPro" id="IPR007369">
    <property type="entry name" value="Peptidase_A22B_SPP"/>
</dbReference>
<dbReference type="PANTHER" id="PTHR12174:SF23">
    <property type="entry name" value="MINOR HISTOCOMPATIBILITY ANTIGEN H13"/>
    <property type="match status" value="1"/>
</dbReference>
<feature type="transmembrane region" description="Helical" evidence="9">
    <location>
        <begin position="37"/>
        <end position="55"/>
    </location>
</feature>
<evidence type="ECO:0000256" key="1">
    <source>
        <dbReference type="ARBA" id="ARBA00004477"/>
    </source>
</evidence>
<reference evidence="10 11" key="1">
    <citation type="journal article" date="2016" name="Genome Biol. Evol.">
        <title>Divergent and convergent evolution of fungal pathogenicity.</title>
        <authorList>
            <person name="Shang Y."/>
            <person name="Xiao G."/>
            <person name="Zheng P."/>
            <person name="Cen K."/>
            <person name="Zhan S."/>
            <person name="Wang C."/>
        </authorList>
    </citation>
    <scope>NUCLEOTIDE SEQUENCE [LARGE SCALE GENOMIC DNA]</scope>
    <source>
        <strain evidence="10 11">RCEF 2490</strain>
    </source>
</reference>
<keyword evidence="11" id="KW-1185">Reference proteome</keyword>
<dbReference type="GO" id="GO:0098554">
    <property type="term" value="C:cytoplasmic side of endoplasmic reticulum membrane"/>
    <property type="evidence" value="ECO:0007669"/>
    <property type="project" value="TreeGrafter"/>
</dbReference>
<evidence type="ECO:0000256" key="8">
    <source>
        <dbReference type="SAM" id="MobiDB-lite"/>
    </source>
</evidence>
<feature type="transmembrane region" description="Helical" evidence="9">
    <location>
        <begin position="460"/>
        <end position="478"/>
    </location>
</feature>
<evidence type="ECO:0000313" key="10">
    <source>
        <dbReference type="EMBL" id="KZZ88964.1"/>
    </source>
</evidence>
<dbReference type="EMBL" id="AZGY01000027">
    <property type="protein sequence ID" value="KZZ88964.1"/>
    <property type="molecule type" value="Genomic_DNA"/>
</dbReference>
<gene>
    <name evidence="10" type="ORF">AAL_07907</name>
</gene>
<evidence type="ECO:0000256" key="6">
    <source>
        <dbReference type="ARBA" id="ARBA00022989"/>
    </source>
</evidence>
<feature type="region of interest" description="Disordered" evidence="8">
    <location>
        <begin position="528"/>
        <end position="554"/>
    </location>
</feature>
<dbReference type="PANTHER" id="PTHR12174">
    <property type="entry name" value="SIGNAL PEPTIDE PEPTIDASE"/>
    <property type="match status" value="1"/>
</dbReference>
<keyword evidence="10" id="KW-0645">Protease</keyword>
<keyword evidence="5" id="KW-0256">Endoplasmic reticulum</keyword>